<comment type="subcellular location">
    <subcellularLocation>
        <location evidence="1">Cell membrane</location>
        <topology evidence="1">Multi-pass membrane protein</topology>
    </subcellularLocation>
</comment>
<accession>A0ABW0ZWZ2</accession>
<dbReference type="PANTHER" id="PTHR42718:SF9">
    <property type="entry name" value="MAJOR FACILITATOR SUPERFAMILY MULTIDRUG TRANSPORTER MFSC"/>
    <property type="match status" value="1"/>
</dbReference>
<dbReference type="SUPFAM" id="SSF103473">
    <property type="entry name" value="MFS general substrate transporter"/>
    <property type="match status" value="1"/>
</dbReference>
<keyword evidence="3 6" id="KW-0812">Transmembrane</keyword>
<dbReference type="PANTHER" id="PTHR42718">
    <property type="entry name" value="MAJOR FACILITATOR SUPERFAMILY MULTIDRUG TRANSPORTER MFSC"/>
    <property type="match status" value="1"/>
</dbReference>
<sequence>MTISPDRSSTPTGSPHARILIVLIAIEVFAVFETAMAIAAIPTFMRVFEADAAAVGWTTTAYLLVGAASAATAGRLGDIFGRRNVLVFVLAAAACGSLISVLAADLWMVTLGRGVQGLAAGALPLSFALVRELLPERRVPLAIALLGGIVPICAGGGALLAGVLLDHSGWRLMFIVATAMGTAAALTGLIGLPRTPGLRPRPSVDMVGAVLLVPATGGVLFGVTQGEKWGWTDPRVLLPIGLGLAALALWVWWERRVREPIVDVRQFGDRKVALTTLATVLVGLGPMGASSIMVPVIMQLPERAPVGHGLTATTSGVVMLFIAVIGYGGAAVSGRIAQLMGARWSLLTACVLYIAGGTMWIFLVQNLPGTIGCLILINVGSAFAFSALPILIVEVVPSAQTGAATGMNRVTLNVSIACGLSLTSVIMATRTVPGTHLPTEAAITSACLLIIGAAVVSLVLAALIGSVRRTPVPAAPPAPGLGPKRAAA</sequence>
<feature type="transmembrane region" description="Helical" evidence="6">
    <location>
        <begin position="20"/>
        <end position="41"/>
    </location>
</feature>
<reference evidence="9" key="1">
    <citation type="journal article" date="2019" name="Int. J. Syst. Evol. Microbiol.">
        <title>The Global Catalogue of Microorganisms (GCM) 10K type strain sequencing project: providing services to taxonomists for standard genome sequencing and annotation.</title>
        <authorList>
            <consortium name="The Broad Institute Genomics Platform"/>
            <consortium name="The Broad Institute Genome Sequencing Center for Infectious Disease"/>
            <person name="Wu L."/>
            <person name="Ma J."/>
        </authorList>
    </citation>
    <scope>NUCLEOTIDE SEQUENCE [LARGE SCALE GENOMIC DNA]</scope>
    <source>
        <strain evidence="9">KCTC 42087</strain>
    </source>
</reference>
<protein>
    <submittedName>
        <fullName evidence="8">MFS transporter</fullName>
    </submittedName>
</protein>
<keyword evidence="2" id="KW-0813">Transport</keyword>
<evidence type="ECO:0000256" key="2">
    <source>
        <dbReference type="ARBA" id="ARBA00022448"/>
    </source>
</evidence>
<feature type="transmembrane region" description="Helical" evidence="6">
    <location>
        <begin position="310"/>
        <end position="332"/>
    </location>
</feature>
<keyword evidence="5 6" id="KW-0472">Membrane</keyword>
<evidence type="ECO:0000313" key="9">
    <source>
        <dbReference type="Proteomes" id="UP001596074"/>
    </source>
</evidence>
<keyword evidence="4 6" id="KW-1133">Transmembrane helix</keyword>
<feature type="domain" description="Major facilitator superfamily (MFS) profile" evidence="7">
    <location>
        <begin position="19"/>
        <end position="469"/>
    </location>
</feature>
<feature type="transmembrane region" description="Helical" evidence="6">
    <location>
        <begin position="141"/>
        <end position="164"/>
    </location>
</feature>
<dbReference type="Proteomes" id="UP001596074">
    <property type="component" value="Unassembled WGS sequence"/>
</dbReference>
<dbReference type="PROSITE" id="PS50850">
    <property type="entry name" value="MFS"/>
    <property type="match status" value="1"/>
</dbReference>
<feature type="transmembrane region" description="Helical" evidence="6">
    <location>
        <begin position="441"/>
        <end position="464"/>
    </location>
</feature>
<keyword evidence="9" id="KW-1185">Reference proteome</keyword>
<feature type="transmembrane region" description="Helical" evidence="6">
    <location>
        <begin position="274"/>
        <end position="298"/>
    </location>
</feature>
<comment type="caution">
    <text evidence="8">The sequence shown here is derived from an EMBL/GenBank/DDBJ whole genome shotgun (WGS) entry which is preliminary data.</text>
</comment>
<feature type="transmembrane region" description="Helical" evidence="6">
    <location>
        <begin position="170"/>
        <end position="192"/>
    </location>
</feature>
<evidence type="ECO:0000256" key="1">
    <source>
        <dbReference type="ARBA" id="ARBA00004651"/>
    </source>
</evidence>
<evidence type="ECO:0000256" key="3">
    <source>
        <dbReference type="ARBA" id="ARBA00022692"/>
    </source>
</evidence>
<dbReference type="EMBL" id="JBHSON010000024">
    <property type="protein sequence ID" value="MFC5747751.1"/>
    <property type="molecule type" value="Genomic_DNA"/>
</dbReference>
<gene>
    <name evidence="8" type="ORF">ACFPZN_19155</name>
</gene>
<proteinExistence type="predicted"/>
<dbReference type="Pfam" id="PF07690">
    <property type="entry name" value="MFS_1"/>
    <property type="match status" value="1"/>
</dbReference>
<feature type="transmembrane region" description="Helical" evidence="6">
    <location>
        <begin position="344"/>
        <end position="363"/>
    </location>
</feature>
<dbReference type="InterPro" id="IPR020846">
    <property type="entry name" value="MFS_dom"/>
</dbReference>
<feature type="transmembrane region" description="Helical" evidence="6">
    <location>
        <begin position="115"/>
        <end position="134"/>
    </location>
</feature>
<dbReference type="InterPro" id="IPR036259">
    <property type="entry name" value="MFS_trans_sf"/>
</dbReference>
<dbReference type="InterPro" id="IPR011701">
    <property type="entry name" value="MFS"/>
</dbReference>
<dbReference type="Gene3D" id="1.20.1250.20">
    <property type="entry name" value="MFS general substrate transporter like domains"/>
    <property type="match status" value="2"/>
</dbReference>
<organism evidence="8 9">
    <name type="scientific">Actinomadura rugatobispora</name>
    <dbReference type="NCBI Taxonomy" id="1994"/>
    <lineage>
        <taxon>Bacteria</taxon>
        <taxon>Bacillati</taxon>
        <taxon>Actinomycetota</taxon>
        <taxon>Actinomycetes</taxon>
        <taxon>Streptosporangiales</taxon>
        <taxon>Thermomonosporaceae</taxon>
        <taxon>Actinomadura</taxon>
    </lineage>
</organism>
<evidence type="ECO:0000256" key="5">
    <source>
        <dbReference type="ARBA" id="ARBA00023136"/>
    </source>
</evidence>
<evidence type="ECO:0000256" key="4">
    <source>
        <dbReference type="ARBA" id="ARBA00022989"/>
    </source>
</evidence>
<name>A0ABW0ZWZ2_9ACTN</name>
<evidence type="ECO:0000259" key="7">
    <source>
        <dbReference type="PROSITE" id="PS50850"/>
    </source>
</evidence>
<feature type="transmembrane region" description="Helical" evidence="6">
    <location>
        <begin position="236"/>
        <end position="253"/>
    </location>
</feature>
<evidence type="ECO:0000256" key="6">
    <source>
        <dbReference type="SAM" id="Phobius"/>
    </source>
</evidence>
<feature type="transmembrane region" description="Helical" evidence="6">
    <location>
        <begin position="410"/>
        <end position="429"/>
    </location>
</feature>
<dbReference type="RefSeq" id="WP_378283370.1">
    <property type="nucleotide sequence ID" value="NZ_JBHSON010000024.1"/>
</dbReference>
<feature type="transmembrane region" description="Helical" evidence="6">
    <location>
        <begin position="85"/>
        <end position="109"/>
    </location>
</feature>
<evidence type="ECO:0000313" key="8">
    <source>
        <dbReference type="EMBL" id="MFC5747751.1"/>
    </source>
</evidence>
<feature type="transmembrane region" description="Helical" evidence="6">
    <location>
        <begin position="204"/>
        <end position="224"/>
    </location>
</feature>
<feature type="transmembrane region" description="Helical" evidence="6">
    <location>
        <begin position="53"/>
        <end position="73"/>
    </location>
</feature>
<feature type="transmembrane region" description="Helical" evidence="6">
    <location>
        <begin position="375"/>
        <end position="398"/>
    </location>
</feature>